<name>A0ACB5PR65_9BACT</name>
<protein>
    <submittedName>
        <fullName evidence="1">Uncharacterized protein</fullName>
    </submittedName>
</protein>
<sequence>MKATNAAMSQRKNIKAQVVAFLNSANFRIAFHTEKALGGFYAAARLTALAGEQQVGRIEEH</sequence>
<dbReference type="Proteomes" id="UP000605392">
    <property type="component" value="Unassembled WGS sequence"/>
</dbReference>
<comment type="caution">
    <text evidence="1">The sequence shown here is derived from an EMBL/GenBank/DDBJ whole genome shotgun (WGS) entry which is preliminary data.</text>
</comment>
<evidence type="ECO:0000313" key="2">
    <source>
        <dbReference type="Proteomes" id="UP000605392"/>
    </source>
</evidence>
<accession>A0ACB5PR65</accession>
<evidence type="ECO:0000313" key="1">
    <source>
        <dbReference type="EMBL" id="GGF64362.1"/>
    </source>
</evidence>
<proteinExistence type="predicted"/>
<gene>
    <name evidence="1" type="ORF">GCM10011375_19060</name>
</gene>
<reference evidence="1 2" key="1">
    <citation type="journal article" date="2019" name="Int. J. Syst. Evol. Microbiol.">
        <title>The Global Catalogue of Microorganisms (GCM) 10K type strain sequencing project: providing services to taxonomists for standard genome sequencing and annotation.</title>
        <authorList>
            <consortium name="The Broad Institute Genomics Platform"/>
            <consortium name="The Broad Institute Genome Sequencing Center for Infectious Disease"/>
            <person name="Wu L."/>
            <person name="Ma J."/>
        </authorList>
    </citation>
    <scope>NUCLEOTIDE SEQUENCE [LARGE SCALE GENOMIC DNA]</scope>
    <source>
        <strain evidence="1 2">CGMCC 1.12720</strain>
    </source>
</reference>
<keyword evidence="2" id="KW-1185">Reference proteome</keyword>
<organism evidence="1 2">
    <name type="scientific">Hymenobacter qilianensis</name>
    <dbReference type="NCBI Taxonomy" id="1385715"/>
    <lineage>
        <taxon>Bacteria</taxon>
        <taxon>Pseudomonadati</taxon>
        <taxon>Bacteroidota</taxon>
        <taxon>Cytophagia</taxon>
        <taxon>Cytophagales</taxon>
        <taxon>Hymenobacteraceae</taxon>
        <taxon>Hymenobacter</taxon>
    </lineage>
</organism>
<dbReference type="EMBL" id="BMFN01000002">
    <property type="protein sequence ID" value="GGF64362.1"/>
    <property type="molecule type" value="Genomic_DNA"/>
</dbReference>